<dbReference type="AlphaFoldDB" id="A0A498HRM5"/>
<name>A0A498HRM5_MALDO</name>
<proteinExistence type="predicted"/>
<protein>
    <recommendedName>
        <fullName evidence="4">Transmembrane protein</fullName>
    </recommendedName>
</protein>
<evidence type="ECO:0000313" key="2">
    <source>
        <dbReference type="EMBL" id="RXH71801.1"/>
    </source>
</evidence>
<comment type="caution">
    <text evidence="2">The sequence shown here is derived from an EMBL/GenBank/DDBJ whole genome shotgun (WGS) entry which is preliminary data.</text>
</comment>
<sequence>MHVSTIDVQRLLLHFSSPFFPSVSIFPRVDHRWTCFRLFFAFASLSLAILNSSFLSPKWRFFSPSNLPSLSEELSTTVQLDPIQFFTQKRWRFLARILLFFFTQTSCPTFD</sequence>
<keyword evidence="1" id="KW-1133">Transmembrane helix</keyword>
<organism evidence="2 3">
    <name type="scientific">Malus domestica</name>
    <name type="common">Apple</name>
    <name type="synonym">Pyrus malus</name>
    <dbReference type="NCBI Taxonomy" id="3750"/>
    <lineage>
        <taxon>Eukaryota</taxon>
        <taxon>Viridiplantae</taxon>
        <taxon>Streptophyta</taxon>
        <taxon>Embryophyta</taxon>
        <taxon>Tracheophyta</taxon>
        <taxon>Spermatophyta</taxon>
        <taxon>Magnoliopsida</taxon>
        <taxon>eudicotyledons</taxon>
        <taxon>Gunneridae</taxon>
        <taxon>Pentapetalae</taxon>
        <taxon>rosids</taxon>
        <taxon>fabids</taxon>
        <taxon>Rosales</taxon>
        <taxon>Rosaceae</taxon>
        <taxon>Amygdaloideae</taxon>
        <taxon>Maleae</taxon>
        <taxon>Malus</taxon>
    </lineage>
</organism>
<keyword evidence="1" id="KW-0472">Membrane</keyword>
<keyword evidence="1" id="KW-0812">Transmembrane</keyword>
<feature type="transmembrane region" description="Helical" evidence="1">
    <location>
        <begin position="36"/>
        <end position="55"/>
    </location>
</feature>
<accession>A0A498HRM5</accession>
<dbReference type="EMBL" id="RDQH01000342">
    <property type="protein sequence ID" value="RXH71801.1"/>
    <property type="molecule type" value="Genomic_DNA"/>
</dbReference>
<keyword evidence="3" id="KW-1185">Reference proteome</keyword>
<evidence type="ECO:0000256" key="1">
    <source>
        <dbReference type="SAM" id="Phobius"/>
    </source>
</evidence>
<gene>
    <name evidence="2" type="ORF">DVH24_025302</name>
</gene>
<reference evidence="2 3" key="1">
    <citation type="submission" date="2018-10" db="EMBL/GenBank/DDBJ databases">
        <title>A high-quality apple genome assembly.</title>
        <authorList>
            <person name="Hu J."/>
        </authorList>
    </citation>
    <scope>NUCLEOTIDE SEQUENCE [LARGE SCALE GENOMIC DNA]</scope>
    <source>
        <strain evidence="3">cv. HFTH1</strain>
        <tissue evidence="2">Young leaf</tissue>
    </source>
</reference>
<dbReference type="Proteomes" id="UP000290289">
    <property type="component" value="Chromosome 16"/>
</dbReference>
<evidence type="ECO:0008006" key="4">
    <source>
        <dbReference type="Google" id="ProtNLM"/>
    </source>
</evidence>
<evidence type="ECO:0000313" key="3">
    <source>
        <dbReference type="Proteomes" id="UP000290289"/>
    </source>
</evidence>